<proteinExistence type="predicted"/>
<gene>
    <name evidence="1" type="ORF">CCACVL1_06339</name>
</gene>
<protein>
    <submittedName>
        <fullName evidence="1">Uncharacterized protein</fullName>
    </submittedName>
</protein>
<dbReference type="EMBL" id="AWWV01008036">
    <property type="protein sequence ID" value="OMO93811.1"/>
    <property type="molecule type" value="Genomic_DNA"/>
</dbReference>
<dbReference type="Proteomes" id="UP000188268">
    <property type="component" value="Unassembled WGS sequence"/>
</dbReference>
<name>A0A1R3JGA1_COCAP</name>
<keyword evidence="2" id="KW-1185">Reference proteome</keyword>
<dbReference type="AlphaFoldDB" id="A0A1R3JGA1"/>
<dbReference type="Gramene" id="OMO93811">
    <property type="protein sequence ID" value="OMO93811"/>
    <property type="gene ID" value="CCACVL1_06339"/>
</dbReference>
<reference evidence="1 2" key="1">
    <citation type="submission" date="2013-09" db="EMBL/GenBank/DDBJ databases">
        <title>Corchorus capsularis genome sequencing.</title>
        <authorList>
            <person name="Alam M."/>
            <person name="Haque M.S."/>
            <person name="Islam M.S."/>
            <person name="Emdad E.M."/>
            <person name="Islam M.M."/>
            <person name="Ahmed B."/>
            <person name="Halim A."/>
            <person name="Hossen Q.M.M."/>
            <person name="Hossain M.Z."/>
            <person name="Ahmed R."/>
            <person name="Khan M.M."/>
            <person name="Islam R."/>
            <person name="Rashid M.M."/>
            <person name="Khan S.A."/>
            <person name="Rahman M.S."/>
            <person name="Alam M."/>
        </authorList>
    </citation>
    <scope>NUCLEOTIDE SEQUENCE [LARGE SCALE GENOMIC DNA]</scope>
    <source>
        <strain evidence="2">cv. CVL-1</strain>
        <tissue evidence="1">Whole seedling</tissue>
    </source>
</reference>
<evidence type="ECO:0000313" key="1">
    <source>
        <dbReference type="EMBL" id="OMO93811.1"/>
    </source>
</evidence>
<sequence>MAKEAERSTTYEFFLLEFPSSTSIKFLITTSVAVFKNSDQSLVTTKTNFISLE</sequence>
<accession>A0A1R3JGA1</accession>
<evidence type="ECO:0000313" key="2">
    <source>
        <dbReference type="Proteomes" id="UP000188268"/>
    </source>
</evidence>
<organism evidence="1 2">
    <name type="scientific">Corchorus capsularis</name>
    <name type="common">Jute</name>
    <dbReference type="NCBI Taxonomy" id="210143"/>
    <lineage>
        <taxon>Eukaryota</taxon>
        <taxon>Viridiplantae</taxon>
        <taxon>Streptophyta</taxon>
        <taxon>Embryophyta</taxon>
        <taxon>Tracheophyta</taxon>
        <taxon>Spermatophyta</taxon>
        <taxon>Magnoliopsida</taxon>
        <taxon>eudicotyledons</taxon>
        <taxon>Gunneridae</taxon>
        <taxon>Pentapetalae</taxon>
        <taxon>rosids</taxon>
        <taxon>malvids</taxon>
        <taxon>Malvales</taxon>
        <taxon>Malvaceae</taxon>
        <taxon>Grewioideae</taxon>
        <taxon>Apeibeae</taxon>
        <taxon>Corchorus</taxon>
    </lineage>
</organism>
<comment type="caution">
    <text evidence="1">The sequence shown here is derived from an EMBL/GenBank/DDBJ whole genome shotgun (WGS) entry which is preliminary data.</text>
</comment>